<dbReference type="EMBL" id="JAKOAV010000034">
    <property type="protein sequence ID" value="MDF9409545.1"/>
    <property type="molecule type" value="Genomic_DNA"/>
</dbReference>
<feature type="domain" description="Insertion element IS150 protein InsJ-like helix-turn-helix" evidence="1">
    <location>
        <begin position="35"/>
        <end position="74"/>
    </location>
</feature>
<evidence type="ECO:0000313" key="2">
    <source>
        <dbReference type="EMBL" id="MDF9409545.1"/>
    </source>
</evidence>
<name>A0A9X4H063_9FIRM</name>
<dbReference type="RefSeq" id="WP_277445022.1">
    <property type="nucleotide sequence ID" value="NZ_JAKOAV010000034.1"/>
</dbReference>
<reference evidence="2" key="1">
    <citation type="submission" date="2022-02" db="EMBL/GenBank/DDBJ databases">
        <authorList>
            <person name="Leng L."/>
        </authorList>
    </citation>
    <scope>NUCLEOTIDE SEQUENCE</scope>
    <source>
        <strain evidence="2">JI</strain>
    </source>
</reference>
<gene>
    <name evidence="2" type="ORF">L7E55_14460</name>
</gene>
<comment type="caution">
    <text evidence="2">The sequence shown here is derived from an EMBL/GenBank/DDBJ whole genome shotgun (WGS) entry which is preliminary data.</text>
</comment>
<dbReference type="InterPro" id="IPR055247">
    <property type="entry name" value="InsJ-like_HTH"/>
</dbReference>
<accession>A0A9X4H063</accession>
<dbReference type="Pfam" id="PF13518">
    <property type="entry name" value="HTH_28"/>
    <property type="match status" value="1"/>
</dbReference>
<organism evidence="2 3">
    <name type="scientific">Pelotomaculum isophthalicicum JI</name>
    <dbReference type="NCBI Taxonomy" id="947010"/>
    <lineage>
        <taxon>Bacteria</taxon>
        <taxon>Bacillati</taxon>
        <taxon>Bacillota</taxon>
        <taxon>Clostridia</taxon>
        <taxon>Eubacteriales</taxon>
        <taxon>Desulfotomaculaceae</taxon>
        <taxon>Pelotomaculum</taxon>
    </lineage>
</organism>
<evidence type="ECO:0000313" key="3">
    <source>
        <dbReference type="Proteomes" id="UP001154312"/>
    </source>
</evidence>
<protein>
    <submittedName>
        <fullName evidence="2">Helix-turn-helix domain containing protein</fullName>
    </submittedName>
</protein>
<keyword evidence="3" id="KW-1185">Reference proteome</keyword>
<dbReference type="AlphaFoldDB" id="A0A9X4H063"/>
<sequence length="157" mass="17384">METNNTNDTTIEILAPLPNGHEGRSPHNKFPEELRQQVVQETLVTRNISQIAEKFSISRQTVSVILREYLGENRELIDFEFISDIDEITRKMLTRLKNEVSSIPPSQLVVATGILLDKREGLLKGKVTGGNQTLNLKVAWKDGAGAVELTTGTGQGD</sequence>
<evidence type="ECO:0000259" key="1">
    <source>
        <dbReference type="Pfam" id="PF13518"/>
    </source>
</evidence>
<proteinExistence type="predicted"/>
<dbReference type="Proteomes" id="UP001154312">
    <property type="component" value="Unassembled WGS sequence"/>
</dbReference>